<evidence type="ECO:0000256" key="7">
    <source>
        <dbReference type="ARBA" id="ARBA00048954"/>
    </source>
</evidence>
<keyword evidence="14" id="KW-1185">Reference proteome</keyword>
<keyword evidence="2 8" id="KW-0540">Nuclease</keyword>
<evidence type="ECO:0000256" key="2">
    <source>
        <dbReference type="ARBA" id="ARBA00022722"/>
    </source>
</evidence>
<dbReference type="Proteomes" id="UP001312865">
    <property type="component" value="Unassembled WGS sequence"/>
</dbReference>
<organism evidence="13 14">
    <name type="scientific">Bacillus spongiae</name>
    <dbReference type="NCBI Taxonomy" id="2683610"/>
    <lineage>
        <taxon>Bacteria</taxon>
        <taxon>Bacillati</taxon>
        <taxon>Bacillota</taxon>
        <taxon>Bacilli</taxon>
        <taxon>Bacillales</taxon>
        <taxon>Bacillaceae</taxon>
        <taxon>Bacillus</taxon>
    </lineage>
</organism>
<dbReference type="GO" id="GO:0016787">
    <property type="term" value="F:hydrolase activity"/>
    <property type="evidence" value="ECO:0007669"/>
    <property type="project" value="UniProtKB-KW"/>
</dbReference>
<comment type="cofactor">
    <cofactor evidence="1">
        <name>[4Fe-4S] cluster</name>
        <dbReference type="ChEBI" id="CHEBI:49883"/>
    </cofactor>
</comment>
<dbReference type="InterPro" id="IPR036397">
    <property type="entry name" value="RNaseH_sf"/>
</dbReference>
<evidence type="ECO:0000256" key="9">
    <source>
        <dbReference type="RuleBase" id="RU364106"/>
    </source>
</evidence>
<dbReference type="InterPro" id="IPR014001">
    <property type="entry name" value="Helicase_ATP-bd"/>
</dbReference>
<feature type="domain" description="Helicase C-terminal" evidence="12">
    <location>
        <begin position="741"/>
        <end position="920"/>
    </location>
</feature>
<evidence type="ECO:0000259" key="11">
    <source>
        <dbReference type="PROSITE" id="PS51193"/>
    </source>
</evidence>
<evidence type="ECO:0000256" key="4">
    <source>
        <dbReference type="ARBA" id="ARBA00022801"/>
    </source>
</evidence>
<dbReference type="Gene3D" id="3.40.50.300">
    <property type="entry name" value="P-loop containing nucleotide triphosphate hydrolases"/>
    <property type="match status" value="2"/>
</dbReference>
<dbReference type="InterPro" id="IPR045028">
    <property type="entry name" value="DinG/Rad3-like"/>
</dbReference>
<dbReference type="PANTHER" id="PTHR11472:SF34">
    <property type="entry name" value="REGULATOR OF TELOMERE ELONGATION HELICASE 1"/>
    <property type="match status" value="1"/>
</dbReference>
<dbReference type="InterPro" id="IPR012337">
    <property type="entry name" value="RNaseH-like_sf"/>
</dbReference>
<dbReference type="InterPro" id="IPR006555">
    <property type="entry name" value="ATP-dep_Helicase_C"/>
</dbReference>
<dbReference type="Pfam" id="PF00270">
    <property type="entry name" value="DEAD"/>
    <property type="match status" value="1"/>
</dbReference>
<dbReference type="NCBIfam" id="TIGR01407">
    <property type="entry name" value="dinG_rel"/>
    <property type="match status" value="1"/>
</dbReference>
<evidence type="ECO:0000256" key="5">
    <source>
        <dbReference type="ARBA" id="ARBA00022839"/>
    </source>
</evidence>
<keyword evidence="4 8" id="KW-0378">Hydrolase</keyword>
<dbReference type="Gene3D" id="3.30.420.10">
    <property type="entry name" value="Ribonuclease H-like superfamily/Ribonuclease H"/>
    <property type="match status" value="1"/>
</dbReference>
<dbReference type="NCBIfam" id="NF005981">
    <property type="entry name" value="PRK08074.1"/>
    <property type="match status" value="1"/>
</dbReference>
<dbReference type="PROSITE" id="PS51194">
    <property type="entry name" value="HELICASE_CTER"/>
    <property type="match status" value="1"/>
</dbReference>
<dbReference type="SMART" id="SM00487">
    <property type="entry name" value="DEXDc"/>
    <property type="match status" value="1"/>
</dbReference>
<dbReference type="HAMAP" id="MF_02206">
    <property type="entry name" value="DinG_exonucl"/>
    <property type="match status" value="1"/>
</dbReference>
<name>A0ABU8HCY7_9BACI</name>
<proteinExistence type="inferred from homology"/>
<dbReference type="Pfam" id="PF13307">
    <property type="entry name" value="Helicase_C_2"/>
    <property type="match status" value="1"/>
</dbReference>
<evidence type="ECO:0000256" key="3">
    <source>
        <dbReference type="ARBA" id="ARBA00022741"/>
    </source>
</evidence>
<protein>
    <recommendedName>
        <fullName evidence="8 9">3'-5' exonuclease DinG</fullName>
        <ecNumber evidence="8 9">3.1.-.-</ecNumber>
    </recommendedName>
</protein>
<comment type="function">
    <text evidence="8 9">3'-5' exonuclease.</text>
</comment>
<keyword evidence="3 8" id="KW-0547">Nucleotide-binding</keyword>
<feature type="domain" description="Helicase ATP-binding" evidence="11">
    <location>
        <begin position="248"/>
        <end position="511"/>
    </location>
</feature>
<dbReference type="SMART" id="SM00479">
    <property type="entry name" value="EXOIII"/>
    <property type="match status" value="1"/>
</dbReference>
<dbReference type="Pfam" id="PF00929">
    <property type="entry name" value="RNase_T"/>
    <property type="match status" value="1"/>
</dbReference>
<dbReference type="InterPro" id="IPR027417">
    <property type="entry name" value="P-loop_NTPase"/>
</dbReference>
<keyword evidence="13" id="KW-0347">Helicase</keyword>
<dbReference type="InterPro" id="IPR006054">
    <property type="entry name" value="DnaQ"/>
</dbReference>
<comment type="similarity">
    <text evidence="8 9">Belongs to the helicase family. DinG subfamily. Type 2 sub-subfamily.</text>
</comment>
<feature type="short sequence motif" description="DEAH box" evidence="8">
    <location>
        <begin position="462"/>
        <end position="465"/>
    </location>
</feature>
<dbReference type="PANTHER" id="PTHR11472">
    <property type="entry name" value="DNA REPAIR DEAD HELICASE RAD3/XP-D SUBFAMILY MEMBER"/>
    <property type="match status" value="1"/>
</dbReference>
<accession>A0ABU8HCY7</accession>
<dbReference type="CDD" id="cd06127">
    <property type="entry name" value="DEDDh"/>
    <property type="match status" value="1"/>
</dbReference>
<dbReference type="EC" id="3.1.-.-" evidence="8 9"/>
<evidence type="ECO:0000256" key="6">
    <source>
        <dbReference type="ARBA" id="ARBA00022840"/>
    </source>
</evidence>
<reference evidence="13 14" key="1">
    <citation type="journal article" date="2018" name="J. Microbiol.">
        <title>Bacillus spongiae sp. nov., isolated from sponge of Jeju Island.</title>
        <authorList>
            <person name="Lee G.E."/>
            <person name="Im W.T."/>
            <person name="Park J.S."/>
        </authorList>
    </citation>
    <scope>NUCLEOTIDE SEQUENCE [LARGE SCALE GENOMIC DNA]</scope>
    <source>
        <strain evidence="13 14">135PIL107-10</strain>
    </source>
</reference>
<dbReference type="SUPFAM" id="SSF53098">
    <property type="entry name" value="Ribonuclease H-like"/>
    <property type="match status" value="1"/>
</dbReference>
<dbReference type="RefSeq" id="WP_336586657.1">
    <property type="nucleotide sequence ID" value="NZ_JBBAXC010000006.1"/>
</dbReference>
<dbReference type="InterPro" id="IPR013520">
    <property type="entry name" value="Ribonucl_H"/>
</dbReference>
<evidence type="ECO:0000256" key="1">
    <source>
        <dbReference type="ARBA" id="ARBA00001966"/>
    </source>
</evidence>
<dbReference type="InterPro" id="IPR001650">
    <property type="entry name" value="Helicase_C-like"/>
</dbReference>
<evidence type="ECO:0000256" key="8">
    <source>
        <dbReference type="HAMAP-Rule" id="MF_02206"/>
    </source>
</evidence>
<dbReference type="PROSITE" id="PS51192">
    <property type="entry name" value="HELICASE_ATP_BIND_1"/>
    <property type="match status" value="1"/>
</dbReference>
<feature type="binding site" evidence="8">
    <location>
        <begin position="283"/>
        <end position="290"/>
    </location>
    <ligand>
        <name>ATP</name>
        <dbReference type="ChEBI" id="CHEBI:30616"/>
    </ligand>
</feature>
<dbReference type="GO" id="GO:0003678">
    <property type="term" value="F:DNA helicase activity"/>
    <property type="evidence" value="ECO:0007669"/>
    <property type="project" value="UniProtKB-EC"/>
</dbReference>
<dbReference type="InterPro" id="IPR011545">
    <property type="entry name" value="DEAD/DEAH_box_helicase_dom"/>
</dbReference>
<dbReference type="InterPro" id="IPR014013">
    <property type="entry name" value="Helic_SF1/SF2_ATP-bd_DinG/Rad3"/>
</dbReference>
<evidence type="ECO:0000259" key="10">
    <source>
        <dbReference type="PROSITE" id="PS51192"/>
    </source>
</evidence>
<dbReference type="SUPFAM" id="SSF52540">
    <property type="entry name" value="P-loop containing nucleoside triphosphate hydrolases"/>
    <property type="match status" value="1"/>
</dbReference>
<dbReference type="SMART" id="SM00491">
    <property type="entry name" value="HELICc2"/>
    <property type="match status" value="1"/>
</dbReference>
<comment type="catalytic activity">
    <reaction evidence="7">
        <text>ATP + H2O = ADP + phosphate + H(+)</text>
        <dbReference type="Rhea" id="RHEA:13065"/>
        <dbReference type="ChEBI" id="CHEBI:15377"/>
        <dbReference type="ChEBI" id="CHEBI:15378"/>
        <dbReference type="ChEBI" id="CHEBI:30616"/>
        <dbReference type="ChEBI" id="CHEBI:43474"/>
        <dbReference type="ChEBI" id="CHEBI:456216"/>
        <dbReference type="EC" id="5.6.2.3"/>
    </reaction>
</comment>
<dbReference type="EMBL" id="JBBAXC010000006">
    <property type="protein sequence ID" value="MEI5907221.1"/>
    <property type="molecule type" value="Genomic_DNA"/>
</dbReference>
<sequence length="930" mass="106707">MNLQRMVVMDLETTGNAPKKGDKIIQLSAVIIENGKIVDQFTSFLNPQQPIPVFIEELTGINHSIVKGAPLFKDIAPKIEKLVEGAIFVAHNVQFDLTFLQSELMESEVNPFSGPTIDTVELAKIILPTADSYKLSDLSEQFSFQHDRPHQADSDAMVTAELLLMFMDKIQKLPLMTLKKLSELAKDLRSDLDLLFDYFVQQKEKYVEELPVSLESYRGLVIGKNEQSSKVEAKECIHYPYTEKKKLQTLKQMDTFEKRTSQLEMMDNIYDSFKNGQHCMIEAGTGIGKSIAYLLPAAYHSYQSNKTVVVSTHTIQLQGQLLEKEIPTLKKLLPFSIMVSLLKGKSHYLNLYKFEQLLKEEDKQYDTVMTKMQILVWLLDTEAGDVDELNLSSGGKLFWNRLKHDGDLISNHKNPWIEWDFYTRAKRQASAANIVITNHSMLLTDVKTGGTTLPEYDYLIIDEAHHLEGVARRYLGRSLDFLSARFLMGQLGTLEQKQLFYKLDQLIHRHALSIPYHPFEVDSLIGNSFEELYEFFQLLGEVLRPMKMTHASHKKKISFHNSSGQKWKKPLLYSAERVYSSVREVEESLRKVVEHVMKYYPTLTHREKVFLQECHLFIKEWEELSTSLNQMILQEEEEEVVWLEGDIRSIPNSLELTTQPISVGKLLEELLYKRKQSIILTSATLTVEGSFSYFQDAIGLKNNVTSFQFLSPFAFKEKSKLLVPTDIPDIQSVSLEEYSEAIASHLIPIAEATKGRMLILFTSYEMLKMTYDLMKESGLLEDYILMAQGITGGSRQRLTKNFQRFEKAILFGTNSFWEGVDIPGDDLSCLVLVRLPFSSPEEPINKVKSQKLQQLGKNPFYSYSLPEAVIRFKQGVGRLLRRSSDRGVIIVFDRRIHTTRYGNAFLKSIPDIPVRQEPLEGMIDVIENWL</sequence>
<feature type="domain" description="Helicase ATP-binding" evidence="10">
    <location>
        <begin position="270"/>
        <end position="499"/>
    </location>
</feature>
<evidence type="ECO:0000259" key="12">
    <source>
        <dbReference type="PROSITE" id="PS51194"/>
    </source>
</evidence>
<comment type="caution">
    <text evidence="13">The sequence shown here is derived from an EMBL/GenBank/DDBJ whole genome shotgun (WGS) entry which is preliminary data.</text>
</comment>
<keyword evidence="5 8" id="KW-0269">Exonuclease</keyword>
<evidence type="ECO:0000313" key="13">
    <source>
        <dbReference type="EMBL" id="MEI5907221.1"/>
    </source>
</evidence>
<evidence type="ECO:0000313" key="14">
    <source>
        <dbReference type="Proteomes" id="UP001312865"/>
    </source>
</evidence>
<dbReference type="InterPro" id="IPR006310">
    <property type="entry name" value="DinG"/>
</dbReference>
<gene>
    <name evidence="8 9 13" type="primary">dinG</name>
    <name evidence="13" type="ORF">WAK64_09140</name>
</gene>
<dbReference type="NCBIfam" id="TIGR00573">
    <property type="entry name" value="dnaq"/>
    <property type="match status" value="1"/>
</dbReference>
<dbReference type="PROSITE" id="PS51193">
    <property type="entry name" value="HELICASE_ATP_BIND_2"/>
    <property type="match status" value="1"/>
</dbReference>
<keyword evidence="6 8" id="KW-0067">ATP-binding</keyword>